<dbReference type="PANTHER" id="PTHR16128">
    <property type="entry name" value="FAD/NAD(P)-BINDING OXIDOREDUCTASE FAMILY PROTEIN"/>
    <property type="match status" value="1"/>
</dbReference>
<proteinExistence type="predicted"/>
<dbReference type="AlphaFoldDB" id="A0A7S3DXC2"/>
<dbReference type="InterPro" id="IPR036188">
    <property type="entry name" value="FAD/NAD-bd_sf"/>
</dbReference>
<organism evidence="3">
    <name type="scientific">Entomoneis paludosa</name>
    <dbReference type="NCBI Taxonomy" id="265537"/>
    <lineage>
        <taxon>Eukaryota</taxon>
        <taxon>Sar</taxon>
        <taxon>Stramenopiles</taxon>
        <taxon>Ochrophyta</taxon>
        <taxon>Bacillariophyta</taxon>
        <taxon>Bacillariophyceae</taxon>
        <taxon>Bacillariophycidae</taxon>
        <taxon>Entomoneidaceae</taxon>
        <taxon>Entomoneis</taxon>
    </lineage>
</organism>
<gene>
    <name evidence="3" type="ORF">APAL1065_LOCUS26568</name>
</gene>
<evidence type="ECO:0000256" key="2">
    <source>
        <dbReference type="SAM" id="SignalP"/>
    </source>
</evidence>
<feature type="compositionally biased region" description="Low complexity" evidence="1">
    <location>
        <begin position="112"/>
        <end position="121"/>
    </location>
</feature>
<feature type="chain" id="PRO_5030666447" description="Amine oxidase domain-containing protein" evidence="2">
    <location>
        <begin position="37"/>
        <end position="592"/>
    </location>
</feature>
<dbReference type="PANTHER" id="PTHR16128:SF5">
    <property type="entry name" value="FAD_NAD(P)-BINDING OXIDOREDUCTASE FAMILY PROTEIN"/>
    <property type="match status" value="1"/>
</dbReference>
<evidence type="ECO:0000313" key="3">
    <source>
        <dbReference type="EMBL" id="CAD9993835.1"/>
    </source>
</evidence>
<reference evidence="3" key="1">
    <citation type="submission" date="2021-01" db="EMBL/GenBank/DDBJ databases">
        <authorList>
            <person name="Corre E."/>
            <person name="Pelletier E."/>
            <person name="Niang G."/>
            <person name="Scheremetjew M."/>
            <person name="Finn R."/>
            <person name="Kale V."/>
            <person name="Holt S."/>
            <person name="Cochrane G."/>
            <person name="Meng A."/>
            <person name="Brown T."/>
            <person name="Cohen L."/>
        </authorList>
    </citation>
    <scope>NUCLEOTIDE SEQUENCE</scope>
    <source>
        <strain evidence="3">CCMP125</strain>
    </source>
</reference>
<feature type="region of interest" description="Disordered" evidence="1">
    <location>
        <begin position="53"/>
        <end position="72"/>
    </location>
</feature>
<evidence type="ECO:0008006" key="4">
    <source>
        <dbReference type="Google" id="ProtNLM"/>
    </source>
</evidence>
<dbReference type="Gene3D" id="3.50.50.60">
    <property type="entry name" value="FAD/NAD(P)-binding domain"/>
    <property type="match status" value="1"/>
</dbReference>
<protein>
    <recommendedName>
        <fullName evidence="4">Amine oxidase domain-containing protein</fullName>
    </recommendedName>
</protein>
<dbReference type="Pfam" id="PF13450">
    <property type="entry name" value="NAD_binding_8"/>
    <property type="match status" value="1"/>
</dbReference>
<dbReference type="EMBL" id="HBHT01039542">
    <property type="protein sequence ID" value="CAD9993835.1"/>
    <property type="molecule type" value="Transcribed_RNA"/>
</dbReference>
<feature type="compositionally biased region" description="Polar residues" evidence="1">
    <location>
        <begin position="59"/>
        <end position="72"/>
    </location>
</feature>
<name>A0A7S3DXC2_9STRA</name>
<feature type="signal peptide" evidence="2">
    <location>
        <begin position="1"/>
        <end position="36"/>
    </location>
</feature>
<dbReference type="SUPFAM" id="SSF51905">
    <property type="entry name" value="FAD/NAD(P)-binding domain"/>
    <property type="match status" value="1"/>
</dbReference>
<dbReference type="Gene3D" id="3.90.660.10">
    <property type="match status" value="1"/>
</dbReference>
<keyword evidence="2" id="KW-0732">Signal</keyword>
<sequence>MILFQSRRWNRSATTASLAVLVAMLHCSTQRAGVAALNLNMMAKPYASISSQGIGGNGPSSTADINQQQQGRPQRVAIIGGGVAGLSCAQQLSRTPSEFDVTVFDTGRLRPGGRLSSRLPGDGIKEGQEDPGYQYLNQCILDHAAQIISTTTTETEDADDDENDDDTSNHRMAAFAQQVQQWEQEGVVQEFPPNSLCNIAKPRSETDGAFRFRPLLKAATTTTPASSPQTKYYHGVQGNGNIALALARNANFNLVQDVWVSPSNGARYMEKSQQKWKLQAAGQVLGYFDQLIIAHNGKCADRLMSQTPAKAVHQLLRVNFASSAPSWGGHKMTLNSIYSLSIAVSSNSNTGISHTLPPPFIAGFVQNETNLRFLTCASRKYPSDTLQRDNIEVWTILSSPTFAKQHKAPQEFIPPEKAAEVTHLLVTALEESLGLESGAIDPLESRLQLWGAAVPLNTWQTSRGEGFLYDAEHHVGVCGDWLVESSVAGAWTSGQELAHHLQQPITKPTTVGLEGCFVRSEAAHRGGIASFGESPQAAAAASAAARQRKENGNQKPSRSNNNNRNTNNNNNNRKRRNQNQPNKNRVTSKASQ</sequence>
<feature type="region of interest" description="Disordered" evidence="1">
    <location>
        <begin position="528"/>
        <end position="592"/>
    </location>
</feature>
<evidence type="ECO:0000256" key="1">
    <source>
        <dbReference type="SAM" id="MobiDB-lite"/>
    </source>
</evidence>
<feature type="compositionally biased region" description="Low complexity" evidence="1">
    <location>
        <begin position="553"/>
        <end position="571"/>
    </location>
</feature>
<feature type="region of interest" description="Disordered" evidence="1">
    <location>
        <begin position="110"/>
        <end position="130"/>
    </location>
</feature>
<accession>A0A7S3DXC2</accession>
<dbReference type="PRINTS" id="PR00419">
    <property type="entry name" value="ADXRDTASE"/>
</dbReference>